<protein>
    <recommendedName>
        <fullName evidence="4">PBCV-specific basic adaptor domain-containing protein</fullName>
    </recommendedName>
</protein>
<gene>
    <name evidence="2" type="ORF">C1I89_11680</name>
</gene>
<accession>A0A2N8KI98</accession>
<sequence>MGMTMRLGLLLLAVLFAASAHSANYPCSGKKGGVDRCVGTQFLCRDGSISASKRVCSNPDAGVSPLTSKPSPSGANGACSCGAGQYCTGPRGGTFCYTHSGKKSYLRK</sequence>
<dbReference type="Proteomes" id="UP000235994">
    <property type="component" value="Unassembled WGS sequence"/>
</dbReference>
<name>A0A2N8KI98_9BURK</name>
<organism evidence="2 3">
    <name type="scientific">Achromobacter pulmonis</name>
    <dbReference type="NCBI Taxonomy" id="1389932"/>
    <lineage>
        <taxon>Bacteria</taxon>
        <taxon>Pseudomonadati</taxon>
        <taxon>Pseudomonadota</taxon>
        <taxon>Betaproteobacteria</taxon>
        <taxon>Burkholderiales</taxon>
        <taxon>Alcaligenaceae</taxon>
        <taxon>Achromobacter</taxon>
    </lineage>
</organism>
<evidence type="ECO:0008006" key="4">
    <source>
        <dbReference type="Google" id="ProtNLM"/>
    </source>
</evidence>
<comment type="caution">
    <text evidence="2">The sequence shown here is derived from an EMBL/GenBank/DDBJ whole genome shotgun (WGS) entry which is preliminary data.</text>
</comment>
<keyword evidence="3" id="KW-1185">Reference proteome</keyword>
<dbReference type="AlphaFoldDB" id="A0A2N8KI98"/>
<feature type="chain" id="PRO_5014989985" description="PBCV-specific basic adaptor domain-containing protein" evidence="1">
    <location>
        <begin position="23"/>
        <end position="108"/>
    </location>
</feature>
<dbReference type="EMBL" id="POQS01000003">
    <property type="protein sequence ID" value="PND33161.1"/>
    <property type="molecule type" value="Genomic_DNA"/>
</dbReference>
<evidence type="ECO:0000313" key="3">
    <source>
        <dbReference type="Proteomes" id="UP000235994"/>
    </source>
</evidence>
<evidence type="ECO:0000256" key="1">
    <source>
        <dbReference type="SAM" id="SignalP"/>
    </source>
</evidence>
<evidence type="ECO:0000313" key="2">
    <source>
        <dbReference type="EMBL" id="PND33161.1"/>
    </source>
</evidence>
<reference evidence="2 3" key="1">
    <citation type="submission" date="2018-01" db="EMBL/GenBank/DDBJ databases">
        <title>The draft genome of an aniline degradation strain ANB-1.</title>
        <authorList>
            <person name="Zhang L."/>
            <person name="Jiang J."/>
        </authorList>
    </citation>
    <scope>NUCLEOTIDE SEQUENCE [LARGE SCALE GENOMIC DNA]</scope>
    <source>
        <strain evidence="2 3">ANB-1</strain>
    </source>
</reference>
<keyword evidence="1" id="KW-0732">Signal</keyword>
<feature type="signal peptide" evidence="1">
    <location>
        <begin position="1"/>
        <end position="22"/>
    </location>
</feature>
<proteinExistence type="predicted"/>